<evidence type="ECO:0000259" key="3">
    <source>
        <dbReference type="Pfam" id="PF01551"/>
    </source>
</evidence>
<name>A0A850H5L4_9SPHN</name>
<evidence type="ECO:0000313" key="5">
    <source>
        <dbReference type="Proteomes" id="UP000561438"/>
    </source>
</evidence>
<accession>A0A850H5L4</accession>
<dbReference type="PANTHER" id="PTHR21666">
    <property type="entry name" value="PEPTIDASE-RELATED"/>
    <property type="match status" value="1"/>
</dbReference>
<dbReference type="GO" id="GO:0004222">
    <property type="term" value="F:metalloendopeptidase activity"/>
    <property type="evidence" value="ECO:0007669"/>
    <property type="project" value="TreeGrafter"/>
</dbReference>
<dbReference type="AlphaFoldDB" id="A0A850H5L4"/>
<feature type="domain" description="M23ase beta-sheet core" evidence="3">
    <location>
        <begin position="324"/>
        <end position="413"/>
    </location>
</feature>
<dbReference type="Gene3D" id="2.70.70.10">
    <property type="entry name" value="Glucose Permease (Domain IIA)"/>
    <property type="match status" value="1"/>
</dbReference>
<dbReference type="Proteomes" id="UP000561438">
    <property type="component" value="Unassembled WGS sequence"/>
</dbReference>
<sequence length="420" mass="44730">MRKLIVLIAAILIGTALVFGAAMIQPLLAQSHSASGKSLTEIRKDLARAQRQEQAARRRADELREAAEADLAGAERANRELASLAGQIQLEEASMAAARTRMTLIARQGRIIDGALAEKREPLVRLTAALQRLTARPLSLTALQPGSLKETVYLRAVLDQTVPAIRERTVDLRQELERSQALARESEQALAALARSERDLRARRTRLQADLRKRRLASRKASGEARQQTERAHELAAQARSLNGLLSQIGASGSQSAALADLPGPIMRPAQPTARRAASRMAAAAKQSGARAGASASGPEDYRLPVIGRVTAGFGEQGGSGMRQSGIVIEPNGRAQVVAPAAGRVAFAGPYRGFGQIAIIEHGKGWTSLVTGLEDLDVEVGDTLAAGGPLGRTGTTRPEILLELRRANKPVNPLEYAAAQ</sequence>
<gene>
    <name evidence="4" type="ORF">HUV48_05220</name>
</gene>
<evidence type="ECO:0000256" key="2">
    <source>
        <dbReference type="SAM" id="MobiDB-lite"/>
    </source>
</evidence>
<proteinExistence type="predicted"/>
<feature type="region of interest" description="Disordered" evidence="2">
    <location>
        <begin position="260"/>
        <end position="298"/>
    </location>
</feature>
<dbReference type="RefSeq" id="WP_176266756.1">
    <property type="nucleotide sequence ID" value="NZ_JABWGV010000002.1"/>
</dbReference>
<feature type="region of interest" description="Disordered" evidence="2">
    <location>
        <begin position="211"/>
        <end position="234"/>
    </location>
</feature>
<comment type="caution">
    <text evidence="4">The sequence shown here is derived from an EMBL/GenBank/DDBJ whole genome shotgun (WGS) entry which is preliminary data.</text>
</comment>
<dbReference type="EMBL" id="JABWGV010000002">
    <property type="protein sequence ID" value="NVD44415.1"/>
    <property type="molecule type" value="Genomic_DNA"/>
</dbReference>
<dbReference type="CDD" id="cd12797">
    <property type="entry name" value="M23_peptidase"/>
    <property type="match status" value="1"/>
</dbReference>
<keyword evidence="5" id="KW-1185">Reference proteome</keyword>
<keyword evidence="1" id="KW-0175">Coiled coil</keyword>
<evidence type="ECO:0000256" key="1">
    <source>
        <dbReference type="SAM" id="Coils"/>
    </source>
</evidence>
<dbReference type="InterPro" id="IPR011055">
    <property type="entry name" value="Dup_hybrid_motif"/>
</dbReference>
<dbReference type="InterPro" id="IPR050570">
    <property type="entry name" value="Cell_wall_metabolism_enzyme"/>
</dbReference>
<feature type="compositionally biased region" description="Low complexity" evidence="2">
    <location>
        <begin position="274"/>
        <end position="298"/>
    </location>
</feature>
<dbReference type="SUPFAM" id="SSF51261">
    <property type="entry name" value="Duplicated hybrid motif"/>
    <property type="match status" value="1"/>
</dbReference>
<feature type="coiled-coil region" evidence="1">
    <location>
        <begin position="39"/>
        <end position="94"/>
    </location>
</feature>
<feature type="compositionally biased region" description="Basic and acidic residues" evidence="2">
    <location>
        <begin position="221"/>
        <end position="234"/>
    </location>
</feature>
<dbReference type="InterPro" id="IPR016047">
    <property type="entry name" value="M23ase_b-sheet_dom"/>
</dbReference>
<reference evidence="4 5" key="1">
    <citation type="submission" date="2020-06" db="EMBL/GenBank/DDBJ databases">
        <title>Altererythrobacter sp. HHU K3-1.</title>
        <authorList>
            <person name="Zhang D."/>
            <person name="Xue H."/>
        </authorList>
    </citation>
    <scope>NUCLEOTIDE SEQUENCE [LARGE SCALE GENOMIC DNA]</scope>
    <source>
        <strain evidence="4 5">HHU K3-1</strain>
    </source>
</reference>
<evidence type="ECO:0000313" key="4">
    <source>
        <dbReference type="EMBL" id="NVD44415.1"/>
    </source>
</evidence>
<dbReference type="PANTHER" id="PTHR21666:SF270">
    <property type="entry name" value="MUREIN HYDROLASE ACTIVATOR ENVC"/>
    <property type="match status" value="1"/>
</dbReference>
<protein>
    <submittedName>
        <fullName evidence="4">Peptidoglycan DD-metalloendopeptidase family protein</fullName>
    </submittedName>
</protein>
<dbReference type="Pfam" id="PF01551">
    <property type="entry name" value="Peptidase_M23"/>
    <property type="match status" value="1"/>
</dbReference>
<organism evidence="4 5">
    <name type="scientific">Qipengyuania atrilutea</name>
    <dbReference type="NCBI Taxonomy" id="2744473"/>
    <lineage>
        <taxon>Bacteria</taxon>
        <taxon>Pseudomonadati</taxon>
        <taxon>Pseudomonadota</taxon>
        <taxon>Alphaproteobacteria</taxon>
        <taxon>Sphingomonadales</taxon>
        <taxon>Erythrobacteraceae</taxon>
        <taxon>Qipengyuania</taxon>
    </lineage>
</organism>